<dbReference type="GO" id="GO:0000166">
    <property type="term" value="F:nucleotide binding"/>
    <property type="evidence" value="ECO:0007669"/>
    <property type="project" value="UniProtKB-KW"/>
</dbReference>
<keyword evidence="22" id="KW-1185">Reference proteome</keyword>
<dbReference type="GO" id="GO:0008652">
    <property type="term" value="P:amino acid biosynthetic process"/>
    <property type="evidence" value="ECO:0007669"/>
    <property type="project" value="UniProtKB-KW"/>
</dbReference>
<evidence type="ECO:0000259" key="20">
    <source>
        <dbReference type="Pfam" id="PF24621"/>
    </source>
</evidence>
<dbReference type="InterPro" id="IPR030963">
    <property type="entry name" value="DHQ_synth_fam"/>
</dbReference>
<dbReference type="GO" id="GO:0046872">
    <property type="term" value="F:metal ion binding"/>
    <property type="evidence" value="ECO:0007669"/>
    <property type="project" value="UniProtKB-KW"/>
</dbReference>
<keyword evidence="15 18" id="KW-0057">Aromatic amino acid biosynthesis</keyword>
<dbReference type="Pfam" id="PF01761">
    <property type="entry name" value="DHQ_synthase"/>
    <property type="match status" value="1"/>
</dbReference>
<sequence>METIEVSAGKKTYPVHIGYGVSRSLAGILEKRFPNLTSIMIITDETVGKLYLEELKQILDKPSVYTKVVPAGEKAKTFAVYHDCLSFALEKKLDRKSVVLAFGGGAVGDLAGFVASTFMRGIPFIQIPTTILAHDSAVGGKVAINHPLGKNMIGSFYQPEAVIYDLNFLRSLPQGEVRSGFSEVIKHALISDRDFYHSLHHSIRNLEEISPEDLASHLSSGIKVKRDIVGQDEKESGVRAYLNFGHTLGHAIEAEAGYGSITHGEAVAIGMVFALRLSIQVHSLPFDIKGFENWLEELGYSTRLPAGLTPDRLLERMKQDKKSLGQKVRFVLLKDIGQPVIQQLDDNLLLDSLKTF</sequence>
<evidence type="ECO:0000256" key="14">
    <source>
        <dbReference type="ARBA" id="ARBA00023027"/>
    </source>
</evidence>
<dbReference type="PANTHER" id="PTHR43622:SF7">
    <property type="entry name" value="3-DEHYDROQUINATE SYNTHASE, CHLOROPLASTIC"/>
    <property type="match status" value="1"/>
</dbReference>
<dbReference type="InterPro" id="IPR056179">
    <property type="entry name" value="DHQS_C"/>
</dbReference>
<feature type="binding site" evidence="18">
    <location>
        <begin position="105"/>
        <end position="109"/>
    </location>
    <ligand>
        <name>NAD(+)</name>
        <dbReference type="ChEBI" id="CHEBI:57540"/>
    </ligand>
</feature>
<dbReference type="OrthoDB" id="9806583at2"/>
<dbReference type="Pfam" id="PF24621">
    <property type="entry name" value="DHQS_C"/>
    <property type="match status" value="1"/>
</dbReference>
<dbReference type="HAMAP" id="MF_00110">
    <property type="entry name" value="DHQ_synthase"/>
    <property type="match status" value="1"/>
</dbReference>
<keyword evidence="9 18" id="KW-0963">Cytoplasm</keyword>
<dbReference type="GO" id="GO:0005737">
    <property type="term" value="C:cytoplasm"/>
    <property type="evidence" value="ECO:0007669"/>
    <property type="project" value="UniProtKB-SubCell"/>
</dbReference>
<dbReference type="RefSeq" id="WP_046524158.1">
    <property type="nucleotide sequence ID" value="NZ_LAYY01000013.1"/>
</dbReference>
<evidence type="ECO:0000256" key="7">
    <source>
        <dbReference type="ARBA" id="ARBA00013031"/>
    </source>
</evidence>
<accession>A0A0M2STY6</accession>
<evidence type="ECO:0000256" key="10">
    <source>
        <dbReference type="ARBA" id="ARBA00022605"/>
    </source>
</evidence>
<dbReference type="PIRSF" id="PIRSF001455">
    <property type="entry name" value="DHQ_synth"/>
    <property type="match status" value="1"/>
</dbReference>
<dbReference type="UniPathway" id="UPA00053">
    <property type="reaction ID" value="UER00085"/>
</dbReference>
<dbReference type="GO" id="GO:0009073">
    <property type="term" value="P:aromatic amino acid family biosynthetic process"/>
    <property type="evidence" value="ECO:0007669"/>
    <property type="project" value="UniProtKB-KW"/>
</dbReference>
<evidence type="ECO:0000256" key="8">
    <source>
        <dbReference type="ARBA" id="ARBA00017684"/>
    </source>
</evidence>
<keyword evidence="11 18" id="KW-0479">Metal-binding</keyword>
<feature type="binding site" evidence="18">
    <location>
        <position position="246"/>
    </location>
    <ligand>
        <name>Zn(2+)</name>
        <dbReference type="ChEBI" id="CHEBI:29105"/>
    </ligand>
</feature>
<evidence type="ECO:0000256" key="15">
    <source>
        <dbReference type="ARBA" id="ARBA00023141"/>
    </source>
</evidence>
<organism evidence="21 22">
    <name type="scientific">Mesobacillus campisalis</name>
    <dbReference type="NCBI Taxonomy" id="1408103"/>
    <lineage>
        <taxon>Bacteria</taxon>
        <taxon>Bacillati</taxon>
        <taxon>Bacillota</taxon>
        <taxon>Bacilli</taxon>
        <taxon>Bacillales</taxon>
        <taxon>Bacillaceae</taxon>
        <taxon>Mesobacillus</taxon>
    </lineage>
</organism>
<dbReference type="SUPFAM" id="SSF56796">
    <property type="entry name" value="Dehydroquinate synthase-like"/>
    <property type="match status" value="1"/>
</dbReference>
<name>A0A0M2STY6_9BACI</name>
<keyword evidence="17 18" id="KW-0170">Cobalt</keyword>
<feature type="binding site" evidence="18">
    <location>
        <position position="150"/>
    </location>
    <ligand>
        <name>NAD(+)</name>
        <dbReference type="ChEBI" id="CHEBI:57540"/>
    </ligand>
</feature>
<comment type="cofactor">
    <cofactor evidence="18">
        <name>Co(2+)</name>
        <dbReference type="ChEBI" id="CHEBI:48828"/>
    </cofactor>
    <cofactor evidence="18">
        <name>Zn(2+)</name>
        <dbReference type="ChEBI" id="CHEBI:29105"/>
    </cofactor>
    <text evidence="18">Binds 1 divalent metal cation per subunit. Can use either Co(2+) or Zn(2+).</text>
</comment>
<dbReference type="PATRIC" id="fig|1408103.3.peg.2870"/>
<dbReference type="AlphaFoldDB" id="A0A0M2STY6"/>
<feature type="domain" description="3-dehydroquinate synthase C-terminal" evidence="20">
    <location>
        <begin position="180"/>
        <end position="323"/>
    </location>
</feature>
<proteinExistence type="inferred from homology"/>
<comment type="cofactor">
    <cofactor evidence="3">
        <name>Zn(2+)</name>
        <dbReference type="ChEBI" id="CHEBI:29105"/>
    </cofactor>
</comment>
<keyword evidence="12 18" id="KW-0547">Nucleotide-binding</keyword>
<comment type="similarity">
    <text evidence="6 18">Belongs to the sugar phosphate cyclases superfamily. Dehydroquinate synthase family.</text>
</comment>
<comment type="catalytic activity">
    <reaction evidence="1 18">
        <text>7-phospho-2-dehydro-3-deoxy-D-arabino-heptonate = 3-dehydroquinate + phosphate</text>
        <dbReference type="Rhea" id="RHEA:21968"/>
        <dbReference type="ChEBI" id="CHEBI:32364"/>
        <dbReference type="ChEBI" id="CHEBI:43474"/>
        <dbReference type="ChEBI" id="CHEBI:58394"/>
        <dbReference type="EC" id="4.2.3.4"/>
    </reaction>
</comment>
<comment type="cofactor">
    <cofactor evidence="2 18">
        <name>NAD(+)</name>
        <dbReference type="ChEBI" id="CHEBI:57540"/>
    </cofactor>
</comment>
<feature type="binding site" evidence="18">
    <location>
        <position position="183"/>
    </location>
    <ligand>
        <name>Zn(2+)</name>
        <dbReference type="ChEBI" id="CHEBI:29105"/>
    </ligand>
</feature>
<comment type="subcellular location">
    <subcellularLocation>
        <location evidence="4 18">Cytoplasm</location>
    </subcellularLocation>
</comment>
<dbReference type="InterPro" id="IPR030960">
    <property type="entry name" value="DHQS/DOIS_N"/>
</dbReference>
<evidence type="ECO:0000256" key="4">
    <source>
        <dbReference type="ARBA" id="ARBA00004496"/>
    </source>
</evidence>
<keyword evidence="10 18" id="KW-0028">Amino-acid biosynthesis</keyword>
<comment type="function">
    <text evidence="18">Catalyzes the conversion of 3-deoxy-D-arabino-heptulosonate 7-phosphate (DAHP) to dehydroquinate (DHQ).</text>
</comment>
<dbReference type="EC" id="4.2.3.4" evidence="7 18"/>
<feature type="binding site" evidence="18">
    <location>
        <position position="141"/>
    </location>
    <ligand>
        <name>NAD(+)</name>
        <dbReference type="ChEBI" id="CHEBI:57540"/>
    </ligand>
</feature>
<dbReference type="InterPro" id="IPR050071">
    <property type="entry name" value="Dehydroquinate_synthase"/>
</dbReference>
<dbReference type="GO" id="GO:0009423">
    <property type="term" value="P:chorismate biosynthetic process"/>
    <property type="evidence" value="ECO:0007669"/>
    <property type="project" value="UniProtKB-UniRule"/>
</dbReference>
<dbReference type="CDD" id="cd08195">
    <property type="entry name" value="DHQS"/>
    <property type="match status" value="1"/>
</dbReference>
<feature type="binding site" evidence="18">
    <location>
        <begin position="129"/>
        <end position="130"/>
    </location>
    <ligand>
        <name>NAD(+)</name>
        <dbReference type="ChEBI" id="CHEBI:57540"/>
    </ligand>
</feature>
<evidence type="ECO:0000256" key="1">
    <source>
        <dbReference type="ARBA" id="ARBA00001393"/>
    </source>
</evidence>
<evidence type="ECO:0000256" key="3">
    <source>
        <dbReference type="ARBA" id="ARBA00001947"/>
    </source>
</evidence>
<dbReference type="EMBL" id="LAYY01000013">
    <property type="protein sequence ID" value="KKK37598.1"/>
    <property type="molecule type" value="Genomic_DNA"/>
</dbReference>
<evidence type="ECO:0000256" key="13">
    <source>
        <dbReference type="ARBA" id="ARBA00022833"/>
    </source>
</evidence>
<evidence type="ECO:0000256" key="12">
    <source>
        <dbReference type="ARBA" id="ARBA00022741"/>
    </source>
</evidence>
<dbReference type="GO" id="GO:0003856">
    <property type="term" value="F:3-dehydroquinate synthase activity"/>
    <property type="evidence" value="ECO:0007669"/>
    <property type="project" value="UniProtKB-UniRule"/>
</dbReference>
<evidence type="ECO:0000256" key="18">
    <source>
        <dbReference type="HAMAP-Rule" id="MF_00110"/>
    </source>
</evidence>
<dbReference type="InterPro" id="IPR016037">
    <property type="entry name" value="DHQ_synth_AroB"/>
</dbReference>
<dbReference type="FunFam" id="3.40.50.1970:FF:000007">
    <property type="entry name" value="Pentafunctional AROM polypeptide"/>
    <property type="match status" value="1"/>
</dbReference>
<evidence type="ECO:0000256" key="5">
    <source>
        <dbReference type="ARBA" id="ARBA00004661"/>
    </source>
</evidence>
<evidence type="ECO:0000313" key="21">
    <source>
        <dbReference type="EMBL" id="KKK37598.1"/>
    </source>
</evidence>
<protein>
    <recommendedName>
        <fullName evidence="8 18">3-dehydroquinate synthase</fullName>
        <shortName evidence="18">DHQS</shortName>
        <ecNumber evidence="7 18">4.2.3.4</ecNumber>
    </recommendedName>
</protein>
<dbReference type="Gene3D" id="1.20.1090.10">
    <property type="entry name" value="Dehydroquinate synthase-like - alpha domain"/>
    <property type="match status" value="1"/>
</dbReference>
<evidence type="ECO:0000313" key="22">
    <source>
        <dbReference type="Proteomes" id="UP000034166"/>
    </source>
</evidence>
<evidence type="ECO:0000256" key="6">
    <source>
        <dbReference type="ARBA" id="ARBA00005412"/>
    </source>
</evidence>
<dbReference type="Proteomes" id="UP000034166">
    <property type="component" value="Unassembled WGS sequence"/>
</dbReference>
<keyword evidence="13 18" id="KW-0862">Zinc</keyword>
<evidence type="ECO:0000259" key="19">
    <source>
        <dbReference type="Pfam" id="PF01761"/>
    </source>
</evidence>
<dbReference type="NCBIfam" id="TIGR01357">
    <property type="entry name" value="aroB"/>
    <property type="match status" value="1"/>
</dbReference>
<gene>
    <name evidence="18" type="primary">aroB</name>
    <name evidence="21" type="ORF">WQ57_12740</name>
</gene>
<comment type="pathway">
    <text evidence="5 18">Metabolic intermediate biosynthesis; chorismate biosynthesis; chorismate from D-erythrose 4-phosphate and phosphoenolpyruvate: step 2/7.</text>
</comment>
<reference evidence="21 22" key="1">
    <citation type="submission" date="2015-04" db="EMBL/GenBank/DDBJ databases">
        <title>Taxonomic description and genome sequence of Bacillus campisalis sp. nov., a novel member of the genus Bacillus isolated from solar saltern.</title>
        <authorList>
            <person name="Mathan Kumar R."/>
            <person name="Kaur G."/>
            <person name="Kumar A."/>
            <person name="Singh N.K."/>
            <person name="Kaur N."/>
            <person name="Kumar N."/>
            <person name="Mayilraj S."/>
        </authorList>
    </citation>
    <scope>NUCLEOTIDE SEQUENCE [LARGE SCALE GENOMIC DNA]</scope>
    <source>
        <strain evidence="21 22">SA2-6</strain>
    </source>
</reference>
<keyword evidence="14 18" id="KW-0520">NAD</keyword>
<feature type="domain" description="3-dehydroquinate synthase N-terminal" evidence="19">
    <location>
        <begin position="68"/>
        <end position="178"/>
    </location>
</feature>
<dbReference type="Gene3D" id="3.40.50.1970">
    <property type="match status" value="1"/>
</dbReference>
<comment type="caution">
    <text evidence="21">The sequence shown here is derived from an EMBL/GenBank/DDBJ whole genome shotgun (WGS) entry which is preliminary data.</text>
</comment>
<evidence type="ECO:0000256" key="9">
    <source>
        <dbReference type="ARBA" id="ARBA00022490"/>
    </source>
</evidence>
<evidence type="ECO:0000256" key="11">
    <source>
        <dbReference type="ARBA" id="ARBA00022723"/>
    </source>
</evidence>
<comment type="caution">
    <text evidence="18">Lacks conserved residue(s) required for the propagation of feature annotation.</text>
</comment>
<evidence type="ECO:0000256" key="2">
    <source>
        <dbReference type="ARBA" id="ARBA00001911"/>
    </source>
</evidence>
<evidence type="ECO:0000256" key="16">
    <source>
        <dbReference type="ARBA" id="ARBA00023239"/>
    </source>
</evidence>
<keyword evidence="16 18" id="KW-0456">Lyase</keyword>
<feature type="binding site" evidence="18">
    <location>
        <position position="263"/>
    </location>
    <ligand>
        <name>Zn(2+)</name>
        <dbReference type="ChEBI" id="CHEBI:29105"/>
    </ligand>
</feature>
<evidence type="ECO:0000256" key="17">
    <source>
        <dbReference type="ARBA" id="ARBA00023285"/>
    </source>
</evidence>
<dbReference type="PANTHER" id="PTHR43622">
    <property type="entry name" value="3-DEHYDROQUINATE SYNTHASE"/>
    <property type="match status" value="1"/>
</dbReference>